<reference evidence="6 7" key="1">
    <citation type="submission" date="2019-06" db="EMBL/GenBank/DDBJ databases">
        <title>Sequencing the genomes of 1000 actinobacteria strains.</title>
        <authorList>
            <person name="Klenk H.-P."/>
        </authorList>
    </citation>
    <scope>NUCLEOTIDE SEQUENCE [LARGE SCALE GENOMIC DNA]</scope>
    <source>
        <strain evidence="6 7">DSM 24683</strain>
    </source>
</reference>
<dbReference type="InterPro" id="IPR029065">
    <property type="entry name" value="Enolase_C-like"/>
</dbReference>
<keyword evidence="2 4" id="KW-0460">Magnesium</keyword>
<dbReference type="UniPathway" id="UPA01057">
    <property type="reaction ID" value="UER00165"/>
</dbReference>
<dbReference type="InterPro" id="IPR018110">
    <property type="entry name" value="Mandel_Rmase/mucon_lact_enz_CS"/>
</dbReference>
<dbReference type="Pfam" id="PF13378">
    <property type="entry name" value="MR_MLE_C"/>
    <property type="match status" value="1"/>
</dbReference>
<feature type="binding site" evidence="4">
    <location>
        <position position="126"/>
    </location>
    <ligand>
        <name>Mg(2+)</name>
        <dbReference type="ChEBI" id="CHEBI:18420"/>
    </ligand>
</feature>
<comment type="pathway">
    <text evidence="4">Quinol/quinone metabolism; 1,4-dihydroxy-2-naphthoate biosynthesis; 1,4-dihydroxy-2-naphthoate from chorismate: step 4/7.</text>
</comment>
<dbReference type="InterPro" id="IPR013342">
    <property type="entry name" value="Mandelate_racemase_C"/>
</dbReference>
<dbReference type="NCBIfam" id="NF002782">
    <property type="entry name" value="PRK02901.1"/>
    <property type="match status" value="1"/>
</dbReference>
<dbReference type="PANTHER" id="PTHR48073:SF2">
    <property type="entry name" value="O-SUCCINYLBENZOATE SYNTHASE"/>
    <property type="match status" value="1"/>
</dbReference>
<feature type="domain" description="Mandelate racemase/muconate lactonizing enzyme C-terminal" evidence="5">
    <location>
        <begin position="77"/>
        <end position="171"/>
    </location>
</feature>
<dbReference type="InterPro" id="IPR010196">
    <property type="entry name" value="OSB_synthase_MenC1"/>
</dbReference>
<dbReference type="HAMAP" id="MF_00470">
    <property type="entry name" value="MenC_1"/>
    <property type="match status" value="1"/>
</dbReference>
<dbReference type="GO" id="GO:0043748">
    <property type="term" value="F:O-succinylbenzoate synthase activity"/>
    <property type="evidence" value="ECO:0007669"/>
    <property type="project" value="UniProtKB-EC"/>
</dbReference>
<protein>
    <recommendedName>
        <fullName evidence="4">o-succinylbenzoate synthase</fullName>
        <shortName evidence="4">OSB synthase</shortName>
        <shortName evidence="4">OSBS</shortName>
        <ecNumber evidence="4">4.2.1.113</ecNumber>
    </recommendedName>
    <alternativeName>
        <fullName evidence="4">4-(2'-carboxyphenyl)-4-oxybutyric acid synthase</fullName>
    </alternativeName>
    <alternativeName>
        <fullName evidence="4">o-succinylbenzoic acid synthase</fullName>
    </alternativeName>
</protein>
<evidence type="ECO:0000256" key="2">
    <source>
        <dbReference type="ARBA" id="ARBA00022842"/>
    </source>
</evidence>
<feature type="binding site" evidence="4">
    <location>
        <position position="152"/>
    </location>
    <ligand>
        <name>Mg(2+)</name>
        <dbReference type="ChEBI" id="CHEBI:18420"/>
    </ligand>
</feature>
<dbReference type="RefSeq" id="WP_145803043.1">
    <property type="nucleotide sequence ID" value="NZ_VIVK01000001.1"/>
</dbReference>
<organism evidence="6 7">
    <name type="scientific">Kribbella amoyensis</name>
    <dbReference type="NCBI Taxonomy" id="996641"/>
    <lineage>
        <taxon>Bacteria</taxon>
        <taxon>Bacillati</taxon>
        <taxon>Actinomycetota</taxon>
        <taxon>Actinomycetes</taxon>
        <taxon>Propionibacteriales</taxon>
        <taxon>Kribbellaceae</taxon>
        <taxon>Kribbella</taxon>
    </lineage>
</organism>
<dbReference type="SMART" id="SM00922">
    <property type="entry name" value="MR_MLE"/>
    <property type="match status" value="1"/>
</dbReference>
<comment type="pathway">
    <text evidence="4">Quinol/quinone metabolism; menaquinone biosynthesis.</text>
</comment>
<feature type="active site" description="Proton acceptor" evidence="4">
    <location>
        <position position="199"/>
    </location>
</feature>
<evidence type="ECO:0000313" key="6">
    <source>
        <dbReference type="EMBL" id="TWD79700.1"/>
    </source>
</evidence>
<comment type="similarity">
    <text evidence="4">Belongs to the mandelate racemase/muconate lactonizing enzyme family. MenC type 1 subfamily.</text>
</comment>
<dbReference type="EMBL" id="VIVK01000001">
    <property type="protein sequence ID" value="TWD79700.1"/>
    <property type="molecule type" value="Genomic_DNA"/>
</dbReference>
<proteinExistence type="inferred from homology"/>
<dbReference type="UniPathway" id="UPA00079"/>
<accession>A0A561BLD2</accession>
<dbReference type="Gene3D" id="3.20.20.120">
    <property type="entry name" value="Enolase-like C-terminal domain"/>
    <property type="match status" value="1"/>
</dbReference>
<dbReference type="SFLD" id="SFLDG00180">
    <property type="entry name" value="muconate_cycloisomerase"/>
    <property type="match status" value="1"/>
</dbReference>
<feature type="binding site" evidence="4">
    <location>
        <position position="175"/>
    </location>
    <ligand>
        <name>Mg(2+)</name>
        <dbReference type="ChEBI" id="CHEBI:18420"/>
    </ligand>
</feature>
<dbReference type="SUPFAM" id="SSF51604">
    <property type="entry name" value="Enolase C-terminal domain-like"/>
    <property type="match status" value="1"/>
</dbReference>
<gene>
    <name evidence="4" type="primary">menC</name>
    <name evidence="6" type="ORF">FB561_0764</name>
</gene>
<comment type="cofactor">
    <cofactor evidence="4">
        <name>a divalent metal cation</name>
        <dbReference type="ChEBI" id="CHEBI:60240"/>
    </cofactor>
</comment>
<comment type="catalytic activity">
    <reaction evidence="4">
        <text>(1R,6R)-6-hydroxy-2-succinyl-cyclohexa-2,4-diene-1-carboxylate = 2-succinylbenzoate + H2O</text>
        <dbReference type="Rhea" id="RHEA:10196"/>
        <dbReference type="ChEBI" id="CHEBI:15377"/>
        <dbReference type="ChEBI" id="CHEBI:18325"/>
        <dbReference type="ChEBI" id="CHEBI:58689"/>
        <dbReference type="EC" id="4.2.1.113"/>
    </reaction>
</comment>
<dbReference type="Proteomes" id="UP000318380">
    <property type="component" value="Unassembled WGS sequence"/>
</dbReference>
<feature type="active site" description="Proton donor" evidence="4">
    <location>
        <position position="95"/>
    </location>
</feature>
<dbReference type="GO" id="GO:0000287">
    <property type="term" value="F:magnesium ion binding"/>
    <property type="evidence" value="ECO:0007669"/>
    <property type="project" value="UniProtKB-UniRule"/>
</dbReference>
<dbReference type="CDD" id="cd03320">
    <property type="entry name" value="OSBS"/>
    <property type="match status" value="1"/>
</dbReference>
<dbReference type="InterPro" id="IPR036849">
    <property type="entry name" value="Enolase-like_C_sf"/>
</dbReference>
<evidence type="ECO:0000259" key="5">
    <source>
        <dbReference type="SMART" id="SM00922"/>
    </source>
</evidence>
<dbReference type="EC" id="4.2.1.113" evidence="4"/>
<evidence type="ECO:0000313" key="7">
    <source>
        <dbReference type="Proteomes" id="UP000318380"/>
    </source>
</evidence>
<evidence type="ECO:0000256" key="3">
    <source>
        <dbReference type="ARBA" id="ARBA00023239"/>
    </source>
</evidence>
<dbReference type="AlphaFoldDB" id="A0A561BLD2"/>
<dbReference type="SFLD" id="SFLDF00009">
    <property type="entry name" value="o-succinylbenzoate_synthase"/>
    <property type="match status" value="1"/>
</dbReference>
<dbReference type="GO" id="GO:0009234">
    <property type="term" value="P:menaquinone biosynthetic process"/>
    <property type="evidence" value="ECO:0007669"/>
    <property type="project" value="UniProtKB-UniRule"/>
</dbReference>
<comment type="function">
    <text evidence="4">Converts 2-succinyl-6-hydroxy-2,4-cyclohexadiene-1-carboxylate (SHCHC) to 2-succinylbenzoate (OSB).</text>
</comment>
<dbReference type="OrthoDB" id="3725747at2"/>
<name>A0A561BLD2_9ACTN</name>
<dbReference type="GO" id="GO:0009063">
    <property type="term" value="P:amino acid catabolic process"/>
    <property type="evidence" value="ECO:0007669"/>
    <property type="project" value="InterPro"/>
</dbReference>
<keyword evidence="3 4" id="KW-0456">Lyase</keyword>
<keyword evidence="7" id="KW-1185">Reference proteome</keyword>
<keyword evidence="4" id="KW-0474">Menaquinone biosynthesis</keyword>
<comment type="caution">
    <text evidence="6">The sequence shown here is derived from an EMBL/GenBank/DDBJ whole genome shotgun (WGS) entry which is preliminary data.</text>
</comment>
<keyword evidence="1 4" id="KW-0479">Metal-binding</keyword>
<dbReference type="PANTHER" id="PTHR48073">
    <property type="entry name" value="O-SUCCINYLBENZOATE SYNTHASE-RELATED"/>
    <property type="match status" value="1"/>
</dbReference>
<dbReference type="SFLD" id="SFLDS00001">
    <property type="entry name" value="Enolase"/>
    <property type="match status" value="1"/>
</dbReference>
<evidence type="ECO:0000256" key="1">
    <source>
        <dbReference type="ARBA" id="ARBA00022723"/>
    </source>
</evidence>
<sequence>MITYSLGLRNRFRGITVREGMLFEGPAGWAEWSPFLDYDDATCVSWLRAAHEAAYEGWPEAVRTAVPVNCTVPAVGPEIARQLVERSGCRTAKVKVAEPGQTLADDLNRVEAVRDVLGPDGRVRIDANGAWSVDEAVAALKELDRFDLEYVEQPCASVEDLAAVRRRTDVLVAADESIRRAEDPLRVRELEAADIAVLKVQPIGGVRACLEIAEQIGLPVVVSSALETSVGIAAGVALAAALPELPYACGLGTVSMFTSEVVAEPLLPVHGMLPVRRISPDPSRLEAATASAETRAVWEARLARVQELKGSTG</sequence>
<dbReference type="PROSITE" id="PS00909">
    <property type="entry name" value="MR_MLE_2"/>
    <property type="match status" value="1"/>
</dbReference>
<dbReference type="Pfam" id="PF18374">
    <property type="entry name" value="Enolase_like_N"/>
    <property type="match status" value="1"/>
</dbReference>
<evidence type="ECO:0000256" key="4">
    <source>
        <dbReference type="HAMAP-Rule" id="MF_00470"/>
    </source>
</evidence>